<evidence type="ECO:0000313" key="1">
    <source>
        <dbReference type="EMBL" id="CAB4023787.1"/>
    </source>
</evidence>
<comment type="caution">
    <text evidence="1">The sequence shown here is derived from an EMBL/GenBank/DDBJ whole genome shotgun (WGS) entry which is preliminary data.</text>
</comment>
<dbReference type="AlphaFoldDB" id="A0A6S7J0S7"/>
<name>A0A6S7J0S7_PARCT</name>
<protein>
    <submittedName>
        <fullName evidence="1">Uncharacterized protein</fullName>
    </submittedName>
</protein>
<reference evidence="1" key="1">
    <citation type="submission" date="2020-04" db="EMBL/GenBank/DDBJ databases">
        <authorList>
            <person name="Alioto T."/>
            <person name="Alioto T."/>
            <person name="Gomez Garrido J."/>
        </authorList>
    </citation>
    <scope>NUCLEOTIDE SEQUENCE</scope>
    <source>
        <strain evidence="1">A484AB</strain>
    </source>
</reference>
<gene>
    <name evidence="1" type="ORF">PACLA_8A004657</name>
</gene>
<dbReference type="EMBL" id="CACRXK020012682">
    <property type="protein sequence ID" value="CAB4023787.1"/>
    <property type="molecule type" value="Genomic_DNA"/>
</dbReference>
<sequence length="130" mass="14865">MSKKDQVSMFIDDSTLSEILNVADHTENQTIGNISATIQRISGFCTNEKIILNPKKTKEMIIDLRPQRSNIPNASFNERIVERGTSYKLLGTRIDNDFKWISNTDFIIKKGRGKIIYYLKVLKNYGAPSH</sequence>
<dbReference type="Proteomes" id="UP001152795">
    <property type="component" value="Unassembled WGS sequence"/>
</dbReference>
<evidence type="ECO:0000313" key="2">
    <source>
        <dbReference type="Proteomes" id="UP001152795"/>
    </source>
</evidence>
<accession>A0A6S7J0S7</accession>
<keyword evidence="2" id="KW-1185">Reference proteome</keyword>
<organism evidence="1 2">
    <name type="scientific">Paramuricea clavata</name>
    <name type="common">Red gorgonian</name>
    <name type="synonym">Violescent sea-whip</name>
    <dbReference type="NCBI Taxonomy" id="317549"/>
    <lineage>
        <taxon>Eukaryota</taxon>
        <taxon>Metazoa</taxon>
        <taxon>Cnidaria</taxon>
        <taxon>Anthozoa</taxon>
        <taxon>Octocorallia</taxon>
        <taxon>Malacalcyonacea</taxon>
        <taxon>Plexauridae</taxon>
        <taxon>Paramuricea</taxon>
    </lineage>
</organism>
<feature type="non-terminal residue" evidence="1">
    <location>
        <position position="130"/>
    </location>
</feature>
<proteinExistence type="predicted"/>